<protein>
    <submittedName>
        <fullName evidence="1">Uncharacterized protein</fullName>
    </submittedName>
</protein>
<evidence type="ECO:0000313" key="1">
    <source>
        <dbReference type="EMBL" id="JAH01650.1"/>
    </source>
</evidence>
<proteinExistence type="predicted"/>
<dbReference type="EMBL" id="GBXM01106927">
    <property type="protein sequence ID" value="JAH01650.1"/>
    <property type="molecule type" value="Transcribed_RNA"/>
</dbReference>
<accession>A0A0E9PC71</accession>
<dbReference type="AlphaFoldDB" id="A0A0E9PC71"/>
<sequence length="25" mass="2969">MRLCQCSKQIGWTHLPSNTEETEYN</sequence>
<reference evidence="1" key="1">
    <citation type="submission" date="2014-11" db="EMBL/GenBank/DDBJ databases">
        <authorList>
            <person name="Amaro Gonzalez C."/>
        </authorList>
    </citation>
    <scope>NUCLEOTIDE SEQUENCE</scope>
</reference>
<name>A0A0E9PC71_ANGAN</name>
<organism evidence="1">
    <name type="scientific">Anguilla anguilla</name>
    <name type="common">European freshwater eel</name>
    <name type="synonym">Muraena anguilla</name>
    <dbReference type="NCBI Taxonomy" id="7936"/>
    <lineage>
        <taxon>Eukaryota</taxon>
        <taxon>Metazoa</taxon>
        <taxon>Chordata</taxon>
        <taxon>Craniata</taxon>
        <taxon>Vertebrata</taxon>
        <taxon>Euteleostomi</taxon>
        <taxon>Actinopterygii</taxon>
        <taxon>Neopterygii</taxon>
        <taxon>Teleostei</taxon>
        <taxon>Anguilliformes</taxon>
        <taxon>Anguillidae</taxon>
        <taxon>Anguilla</taxon>
    </lineage>
</organism>
<reference evidence="1" key="2">
    <citation type="journal article" date="2015" name="Fish Shellfish Immunol.">
        <title>Early steps in the European eel (Anguilla anguilla)-Vibrio vulnificus interaction in the gills: Role of the RtxA13 toxin.</title>
        <authorList>
            <person name="Callol A."/>
            <person name="Pajuelo D."/>
            <person name="Ebbesson L."/>
            <person name="Teles M."/>
            <person name="MacKenzie S."/>
            <person name="Amaro C."/>
        </authorList>
    </citation>
    <scope>NUCLEOTIDE SEQUENCE</scope>
</reference>